<dbReference type="EMBL" id="SWLB01000003">
    <property type="protein sequence ID" value="KAF3340130.1"/>
    <property type="molecule type" value="Genomic_DNA"/>
</dbReference>
<dbReference type="Proteomes" id="UP000623129">
    <property type="component" value="Unassembled WGS sequence"/>
</dbReference>
<comment type="caution">
    <text evidence="2">The sequence shown here is derived from an EMBL/GenBank/DDBJ whole genome shotgun (WGS) entry which is preliminary data.</text>
</comment>
<evidence type="ECO:0000259" key="1">
    <source>
        <dbReference type="PROSITE" id="PS51277"/>
    </source>
</evidence>
<evidence type="ECO:0000313" key="3">
    <source>
        <dbReference type="Proteomes" id="UP000623129"/>
    </source>
</evidence>
<dbReference type="PANTHER" id="PTHR31236:SF2">
    <property type="entry name" value="BURP DOMAIN PROTEIN RD22"/>
    <property type="match status" value="1"/>
</dbReference>
<name>A0A833R0S5_9POAL</name>
<proteinExistence type="predicted"/>
<dbReference type="InterPro" id="IPR044816">
    <property type="entry name" value="BURP"/>
</dbReference>
<evidence type="ECO:0000313" key="2">
    <source>
        <dbReference type="EMBL" id="KAF3340130.1"/>
    </source>
</evidence>
<dbReference type="OrthoDB" id="780559at2759"/>
<protein>
    <submittedName>
        <fullName evidence="2">BURP domain-containing protein 3</fullName>
    </submittedName>
</protein>
<dbReference type="InterPro" id="IPR004873">
    <property type="entry name" value="BURP_dom"/>
</dbReference>
<dbReference type="PANTHER" id="PTHR31236">
    <property type="entry name" value="BURP DOMAIN PROTEIN USPL1-LIKE"/>
    <property type="match status" value="1"/>
</dbReference>
<keyword evidence="3" id="KW-1185">Reference proteome</keyword>
<dbReference type="SMART" id="SM01045">
    <property type="entry name" value="BURP"/>
    <property type="match status" value="1"/>
</dbReference>
<reference evidence="2" key="1">
    <citation type="submission" date="2020-01" db="EMBL/GenBank/DDBJ databases">
        <title>Genome sequence of Kobresia littledalei, the first chromosome-level genome in the family Cyperaceae.</title>
        <authorList>
            <person name="Qu G."/>
        </authorList>
    </citation>
    <scope>NUCLEOTIDE SEQUENCE</scope>
    <source>
        <strain evidence="2">C.B.Clarke</strain>
        <tissue evidence="2">Leaf</tissue>
    </source>
</reference>
<organism evidence="2 3">
    <name type="scientific">Carex littledalei</name>
    <dbReference type="NCBI Taxonomy" id="544730"/>
    <lineage>
        <taxon>Eukaryota</taxon>
        <taxon>Viridiplantae</taxon>
        <taxon>Streptophyta</taxon>
        <taxon>Embryophyta</taxon>
        <taxon>Tracheophyta</taxon>
        <taxon>Spermatophyta</taxon>
        <taxon>Magnoliopsida</taxon>
        <taxon>Liliopsida</taxon>
        <taxon>Poales</taxon>
        <taxon>Cyperaceae</taxon>
        <taxon>Cyperoideae</taxon>
        <taxon>Cariceae</taxon>
        <taxon>Carex</taxon>
        <taxon>Carex subgen. Euthyceras</taxon>
    </lineage>
</organism>
<dbReference type="AlphaFoldDB" id="A0A833R0S5"/>
<sequence>MERINLNSAMDSCLPLLFSLLIGVVASNAALLPAQVYWHTVLPNTHMPTAISDLLSSDTVMDSKTGTYVYVGKGGVDVNAGTGKPGSTTVGVGKGGVHVVAGQGTPGGTTVGVGHGGVHIVAGKGTPGGTTVGVGHGRVDVGAGNGKPGSTTVHVGPGGVSVNVKPKYGKPHPRVTVGPFSYNYAATEEQLHDNRQINFFFLEQDLHPGSKMNMQFEKRNDAAKFLPRSEAESIPFSSKKLPEIVSRFSVQPGSDKEEAMKETLRECEDPVLKGEKKMCATSLESMVDFSVANLGTKNVEAVSTTVHSKDETPRQEYTIVASGMKNLAQDELVACHQQTYAYAVFYCHLAKSTKGYTVKMAGKDGTVVDAVAVCHADTSAWNPKHIAFKLLNVKPGTVPVCHLLPQDHVVFSRNN</sequence>
<gene>
    <name evidence="2" type="ORF">FCM35_KLT15901</name>
</gene>
<accession>A0A833R0S5</accession>
<feature type="domain" description="BURP" evidence="1">
    <location>
        <begin position="200"/>
        <end position="414"/>
    </location>
</feature>
<dbReference type="PROSITE" id="PS51277">
    <property type="entry name" value="BURP"/>
    <property type="match status" value="1"/>
</dbReference>
<dbReference type="Pfam" id="PF03181">
    <property type="entry name" value="BURP"/>
    <property type="match status" value="1"/>
</dbReference>